<gene>
    <name evidence="4" type="ORF">BaOVIS_021490</name>
</gene>
<feature type="compositionally biased region" description="Low complexity" evidence="2">
    <location>
        <begin position="735"/>
        <end position="746"/>
    </location>
</feature>
<dbReference type="Proteomes" id="UP001057455">
    <property type="component" value="Unassembled WGS sequence"/>
</dbReference>
<feature type="compositionally biased region" description="Basic and acidic residues" evidence="2">
    <location>
        <begin position="1041"/>
        <end position="1057"/>
    </location>
</feature>
<evidence type="ECO:0000259" key="3">
    <source>
        <dbReference type="PROSITE" id="PS51444"/>
    </source>
</evidence>
<feature type="domain" description="FH2" evidence="3">
    <location>
        <begin position="1118"/>
        <end position="1514"/>
    </location>
</feature>
<evidence type="ECO:0000313" key="5">
    <source>
        <dbReference type="Proteomes" id="UP001057455"/>
    </source>
</evidence>
<organism evidence="4 5">
    <name type="scientific">Babesia ovis</name>
    <dbReference type="NCBI Taxonomy" id="5869"/>
    <lineage>
        <taxon>Eukaryota</taxon>
        <taxon>Sar</taxon>
        <taxon>Alveolata</taxon>
        <taxon>Apicomplexa</taxon>
        <taxon>Aconoidasida</taxon>
        <taxon>Piroplasmida</taxon>
        <taxon>Babesiidae</taxon>
        <taxon>Babesia</taxon>
    </lineage>
</organism>
<dbReference type="InterPro" id="IPR042201">
    <property type="entry name" value="FH2_Formin_sf"/>
</dbReference>
<dbReference type="SUPFAM" id="SSF48452">
    <property type="entry name" value="TPR-like"/>
    <property type="match status" value="1"/>
</dbReference>
<dbReference type="PANTHER" id="PTHR45725">
    <property type="entry name" value="FORMIN HOMOLOGY 2 FAMILY MEMBER"/>
    <property type="match status" value="1"/>
</dbReference>
<evidence type="ECO:0000256" key="1">
    <source>
        <dbReference type="SAM" id="Coils"/>
    </source>
</evidence>
<dbReference type="SMART" id="SM00498">
    <property type="entry name" value="FH2"/>
    <property type="match status" value="1"/>
</dbReference>
<dbReference type="SUPFAM" id="SSF101447">
    <property type="entry name" value="Formin homology 2 domain (FH2 domain)"/>
    <property type="match status" value="1"/>
</dbReference>
<feature type="compositionally biased region" description="Low complexity" evidence="2">
    <location>
        <begin position="1090"/>
        <end position="1114"/>
    </location>
</feature>
<dbReference type="Gene3D" id="1.25.40.10">
    <property type="entry name" value="Tetratricopeptide repeat domain"/>
    <property type="match status" value="1"/>
</dbReference>
<feature type="compositionally biased region" description="Pro residues" evidence="2">
    <location>
        <begin position="770"/>
        <end position="781"/>
    </location>
</feature>
<dbReference type="InterPro" id="IPR015425">
    <property type="entry name" value="FH2_Formin"/>
</dbReference>
<accession>A0A9W5TB61</accession>
<name>A0A9W5TB61_BABOV</name>
<comment type="caution">
    <text evidence="4">The sequence shown here is derived from an EMBL/GenBank/DDBJ whole genome shotgun (WGS) entry which is preliminary data.</text>
</comment>
<feature type="region of interest" description="Disordered" evidence="2">
    <location>
        <begin position="761"/>
        <end position="781"/>
    </location>
</feature>
<dbReference type="Pfam" id="PF02181">
    <property type="entry name" value="FH2"/>
    <property type="match status" value="1"/>
</dbReference>
<dbReference type="EMBL" id="BLIY01000017">
    <property type="protein sequence ID" value="GFE54745.1"/>
    <property type="molecule type" value="Genomic_DNA"/>
</dbReference>
<sequence>MEYVDHESLTEADIGAMEGLNVRSKVSELPMSGSSNLSPYALGMSVRIDLEKRRRATQTDKERNMMLGSSFMASQGKFAANDKVLEAATILRKLESNCGAVVYREALATRMQLRTMALKNFSAQNYGDALLQAHYSLMLAKKFHMEVSKTPLSGEMAMELLILSKCYAQVGRIDAGRPHLQEFRFLVEQTMLHLVDPEGKAKRAASPLPQNALINCDVKALLGIVFTLGEILTMYDLRDDAEMFFSKYLLLCEREFGEGSLQLSDAINSVCIYLLRSKQYLKALPLAVKALEIHKKHFGDYTNETPDIRVAESYCNVGVIYRMAGNPIDALHNLLIAIDMKMRILRDRAHPEVQDIFLSIGCCQHMIGNFHAAASIYREVYITRCDSLGATHPLSISVKHLIEDLDRDIKLAPKADDSDNDEKPHCAETDEILTRLKAIDNEMGHAEMERGLTTPGIEVSRIQALYTNKTKHFLMPTSSIMQVQECKIIKKKILELSKQISSQYGCRRLPIINVPRMARGRIFINEGQPVMECNRDAIDLLLEWDFKSPEVSTEGDVSGSDPKLANDVKLFIPLMDGNEIVTGFYNKPLFVPNPGIFHAYKRVKVVQDFNVAFVSQKPQVADMLPDPVPLIPGTKDPVAKFSKANQLLMKMSGPGAVKSLGPMTATSSTGQPLGAPGGGILPKVKAPLVAKGASVLQPKRPSLLVSSEGDATSVTDSRKSVDTVTGTNARTSVDSTTPKSGTTTPTVPGAIIALDIAPKQAPVTPKNSATPPPPAKPVEPDPPPIPLGELLMKKAAKGLNNRNAKFLAKIGNLAKIVVKPNQIKVPIPKSLSKVKATVPVVHAVLPFSDSDNESLSDAPTTLSDIEDGERPPISYIVEENPVTMASLVAVPPRTSNLPLDLQSIDDQLPMDVLVKVRGIRSHKEGQHSMRCMLLDQEGASLAIVPWQIDLISLTLAKSCLSMDLAETFAMGSKVAAEEERQGKLDDYRKLLAGEGLNGLGFMDIIAGKASQSLSSTSGSLESGLNMDLPPSVLANLRKQAEELERKAREEEEAKRLAAAEGQDGPGGGGGPGMPKVVPILKKAAPEAKKGAPPMKKGAPKGLAPPALKKGLPAKSKGKGGLTVDNSRVRRFFWDPIFGEDVKGTLFASPKGILNVHNPEIEETFAKAAPKAHVAVAAKPKVLSLLPDSKRAYNMNIGLSKFSKYTFKELKDAVMGLNPSVLNVEATESLLTLLPTQEEITIVQEYVKSGGDVNAVDRPEQFVAVISTIPLLKQRLECHHVALTFKEHFQEIISPLESIMDGCESVMNSRRLNVMANLILKIGNTLNEGDSKKGNAEGFKPTTFAKLNEFRTTTKPVKTLMQYICDIVARDDETILELYGDLRPCEECTKIDMAVLEGNIAKFKNDMQRVTNAITAAERLHDPGDEFVPIMKDFMKDAEPKVSYVQEQYKDVMLMFRETVKYMGYPTKEVDKVKVDELFRHIWGFAKSVEVARKARIEAIEKENRLKQAERRKQEQAIARKSKMRTSLVTTNITATPKIIDDLQNTVKMQS</sequence>
<keyword evidence="1" id="KW-0175">Coiled coil</keyword>
<feature type="region of interest" description="Disordered" evidence="2">
    <location>
        <begin position="704"/>
        <end position="746"/>
    </location>
</feature>
<protein>
    <submittedName>
        <fullName evidence="4">Formin homology 2 domain containing protein, putative</fullName>
    </submittedName>
</protein>
<evidence type="ECO:0000313" key="4">
    <source>
        <dbReference type="EMBL" id="GFE54745.1"/>
    </source>
</evidence>
<feature type="compositionally biased region" description="Gly residues" evidence="2">
    <location>
        <begin position="1063"/>
        <end position="1072"/>
    </location>
</feature>
<dbReference type="Gene3D" id="1.20.58.2220">
    <property type="entry name" value="Formin, FH2 domain"/>
    <property type="match status" value="1"/>
</dbReference>
<feature type="region of interest" description="Disordered" evidence="2">
    <location>
        <begin position="1041"/>
        <end position="1120"/>
    </location>
</feature>
<proteinExistence type="predicted"/>
<dbReference type="PROSITE" id="PS51444">
    <property type="entry name" value="FH2"/>
    <property type="match status" value="1"/>
</dbReference>
<dbReference type="PANTHER" id="PTHR45725:SF1">
    <property type="entry name" value="DISHEVELLED ASSOCIATED ACTIVATOR OF MORPHOGENESIS, ISOFORM D"/>
    <property type="match status" value="1"/>
</dbReference>
<dbReference type="OrthoDB" id="1668162at2759"/>
<keyword evidence="5" id="KW-1185">Reference proteome</keyword>
<dbReference type="InterPro" id="IPR051425">
    <property type="entry name" value="Formin_Homology"/>
</dbReference>
<feature type="coiled-coil region" evidence="1">
    <location>
        <begin position="1491"/>
        <end position="1518"/>
    </location>
</feature>
<feature type="coiled-coil region" evidence="1">
    <location>
        <begin position="1392"/>
        <end position="1419"/>
    </location>
</feature>
<feature type="compositionally biased region" description="Polar residues" evidence="2">
    <location>
        <begin position="722"/>
        <end position="734"/>
    </location>
</feature>
<reference evidence="4" key="1">
    <citation type="submission" date="2019-12" db="EMBL/GenBank/DDBJ databases">
        <title>Genome sequence of Babesia ovis.</title>
        <authorList>
            <person name="Yamagishi J."/>
            <person name="Sevinc F."/>
            <person name="Xuan X."/>
        </authorList>
    </citation>
    <scope>NUCLEOTIDE SEQUENCE</scope>
    <source>
        <strain evidence="4">Selcuk</strain>
    </source>
</reference>
<dbReference type="InterPro" id="IPR011990">
    <property type="entry name" value="TPR-like_helical_dom_sf"/>
</dbReference>
<evidence type="ECO:0000256" key="2">
    <source>
        <dbReference type="SAM" id="MobiDB-lite"/>
    </source>
</evidence>